<evidence type="ECO:0000313" key="2">
    <source>
        <dbReference type="EMBL" id="KAJ1353294.1"/>
    </source>
</evidence>
<keyword evidence="3" id="KW-1185">Reference proteome</keyword>
<reference evidence="2" key="1">
    <citation type="submission" date="2021-06" db="EMBL/GenBank/DDBJ databases">
        <title>Parelaphostrongylus tenuis whole genome reference sequence.</title>
        <authorList>
            <person name="Garwood T.J."/>
            <person name="Larsen P.A."/>
            <person name="Fountain-Jones N.M."/>
            <person name="Garbe J.R."/>
            <person name="Macchietto M.G."/>
            <person name="Kania S.A."/>
            <person name="Gerhold R.W."/>
            <person name="Richards J.E."/>
            <person name="Wolf T.M."/>
        </authorList>
    </citation>
    <scope>NUCLEOTIDE SEQUENCE</scope>
    <source>
        <strain evidence="2">MNPRO001-30</strain>
        <tissue evidence="2">Meninges</tissue>
    </source>
</reference>
<evidence type="ECO:0000313" key="3">
    <source>
        <dbReference type="Proteomes" id="UP001196413"/>
    </source>
</evidence>
<dbReference type="EMBL" id="JAHQIW010001664">
    <property type="protein sequence ID" value="KAJ1353294.1"/>
    <property type="molecule type" value="Genomic_DNA"/>
</dbReference>
<comment type="caution">
    <text evidence="2">The sequence shown here is derived from an EMBL/GenBank/DDBJ whole genome shotgun (WGS) entry which is preliminary data.</text>
</comment>
<proteinExistence type="predicted"/>
<feature type="region of interest" description="Disordered" evidence="1">
    <location>
        <begin position="25"/>
        <end position="47"/>
    </location>
</feature>
<sequence>MVLMATAHQRQISAKFDMLRRLIGKQSERTQHTHQTADRKHVLGEGDANELASNSWDTIRNGDKMIDSSTESWAKARRFCIM</sequence>
<organism evidence="2 3">
    <name type="scientific">Parelaphostrongylus tenuis</name>
    <name type="common">Meningeal worm</name>
    <dbReference type="NCBI Taxonomy" id="148309"/>
    <lineage>
        <taxon>Eukaryota</taxon>
        <taxon>Metazoa</taxon>
        <taxon>Ecdysozoa</taxon>
        <taxon>Nematoda</taxon>
        <taxon>Chromadorea</taxon>
        <taxon>Rhabditida</taxon>
        <taxon>Rhabditina</taxon>
        <taxon>Rhabditomorpha</taxon>
        <taxon>Strongyloidea</taxon>
        <taxon>Metastrongylidae</taxon>
        <taxon>Parelaphostrongylus</taxon>
    </lineage>
</organism>
<feature type="compositionally biased region" description="Basic and acidic residues" evidence="1">
    <location>
        <begin position="26"/>
        <end position="44"/>
    </location>
</feature>
<gene>
    <name evidence="2" type="ORF">KIN20_009893</name>
</gene>
<protein>
    <submittedName>
        <fullName evidence="2">Uncharacterized protein</fullName>
    </submittedName>
</protein>
<accession>A0AAD5MYC2</accession>
<dbReference type="Proteomes" id="UP001196413">
    <property type="component" value="Unassembled WGS sequence"/>
</dbReference>
<dbReference type="AlphaFoldDB" id="A0AAD5MYC2"/>
<name>A0AAD5MYC2_PARTN</name>
<evidence type="ECO:0000256" key="1">
    <source>
        <dbReference type="SAM" id="MobiDB-lite"/>
    </source>
</evidence>